<feature type="transmembrane region" description="Helical" evidence="7">
    <location>
        <begin position="134"/>
        <end position="158"/>
    </location>
</feature>
<evidence type="ECO:0000256" key="6">
    <source>
        <dbReference type="ARBA" id="ARBA00023136"/>
    </source>
</evidence>
<keyword evidence="5 7" id="KW-1133">Transmembrane helix</keyword>
<dbReference type="AlphaFoldDB" id="A0A402CDL8"/>
<evidence type="ECO:0000259" key="8">
    <source>
        <dbReference type="PROSITE" id="PS50928"/>
    </source>
</evidence>
<dbReference type="PANTHER" id="PTHR30043">
    <property type="entry name" value="PHOSPHONATES TRANSPORT SYSTEM PERMEASE PROTEIN"/>
    <property type="match status" value="1"/>
</dbReference>
<comment type="subcellular location">
    <subcellularLocation>
        <location evidence="1 7">Cell membrane</location>
        <topology evidence="1 7">Multi-pass membrane protein</topology>
    </subcellularLocation>
</comment>
<feature type="transmembrane region" description="Helical" evidence="7">
    <location>
        <begin position="87"/>
        <end position="113"/>
    </location>
</feature>
<dbReference type="EMBL" id="BHYM01000046">
    <property type="protein sequence ID" value="GCE41690.1"/>
    <property type="molecule type" value="Genomic_DNA"/>
</dbReference>
<gene>
    <name evidence="9" type="ORF">Rhow_005349</name>
</gene>
<dbReference type="SUPFAM" id="SSF161098">
    <property type="entry name" value="MetI-like"/>
    <property type="match status" value="1"/>
</dbReference>
<evidence type="ECO:0000256" key="2">
    <source>
        <dbReference type="ARBA" id="ARBA00022448"/>
    </source>
</evidence>
<evidence type="ECO:0000256" key="4">
    <source>
        <dbReference type="ARBA" id="ARBA00022692"/>
    </source>
</evidence>
<dbReference type="NCBIfam" id="TIGR01097">
    <property type="entry name" value="PhnE"/>
    <property type="match status" value="1"/>
</dbReference>
<dbReference type="GO" id="GO:0005886">
    <property type="term" value="C:plasma membrane"/>
    <property type="evidence" value="ECO:0007669"/>
    <property type="project" value="UniProtKB-SubCell"/>
</dbReference>
<dbReference type="Gene3D" id="1.10.3720.10">
    <property type="entry name" value="MetI-like"/>
    <property type="match status" value="1"/>
</dbReference>
<name>A0A402CDL8_RHOWR</name>
<dbReference type="PANTHER" id="PTHR30043:SF1">
    <property type="entry name" value="ABC TRANSPORT SYSTEM PERMEASE PROTEIN P69"/>
    <property type="match status" value="1"/>
</dbReference>
<dbReference type="Proteomes" id="UP000287519">
    <property type="component" value="Unassembled WGS sequence"/>
</dbReference>
<feature type="transmembrane region" description="Helical" evidence="7">
    <location>
        <begin position="242"/>
        <end position="262"/>
    </location>
</feature>
<evidence type="ECO:0000256" key="1">
    <source>
        <dbReference type="ARBA" id="ARBA00004651"/>
    </source>
</evidence>
<accession>A0A402CDL8</accession>
<dbReference type="GO" id="GO:0015416">
    <property type="term" value="F:ABC-type phosphonate transporter activity"/>
    <property type="evidence" value="ECO:0007669"/>
    <property type="project" value="InterPro"/>
</dbReference>
<evidence type="ECO:0000256" key="3">
    <source>
        <dbReference type="ARBA" id="ARBA00022475"/>
    </source>
</evidence>
<dbReference type="InterPro" id="IPR005769">
    <property type="entry name" value="PhnE/PtxC"/>
</dbReference>
<evidence type="ECO:0000313" key="9">
    <source>
        <dbReference type="EMBL" id="GCE41690.1"/>
    </source>
</evidence>
<keyword evidence="10" id="KW-1185">Reference proteome</keyword>
<evidence type="ECO:0000256" key="7">
    <source>
        <dbReference type="RuleBase" id="RU363032"/>
    </source>
</evidence>
<evidence type="ECO:0000256" key="5">
    <source>
        <dbReference type="ARBA" id="ARBA00022989"/>
    </source>
</evidence>
<keyword evidence="2 7" id="KW-0813">Transport</keyword>
<feature type="domain" description="ABC transmembrane type-1" evidence="8">
    <location>
        <begin position="83"/>
        <end position="266"/>
    </location>
</feature>
<dbReference type="CDD" id="cd06261">
    <property type="entry name" value="TM_PBP2"/>
    <property type="match status" value="1"/>
</dbReference>
<dbReference type="Pfam" id="PF00528">
    <property type="entry name" value="BPD_transp_1"/>
    <property type="match status" value="1"/>
</dbReference>
<proteinExistence type="inferred from homology"/>
<organism evidence="9 10">
    <name type="scientific">Rhodococcus wratislaviensis</name>
    <name type="common">Tsukamurella wratislaviensis</name>
    <dbReference type="NCBI Taxonomy" id="44752"/>
    <lineage>
        <taxon>Bacteria</taxon>
        <taxon>Bacillati</taxon>
        <taxon>Actinomycetota</taxon>
        <taxon>Actinomycetes</taxon>
        <taxon>Mycobacteriales</taxon>
        <taxon>Nocardiaceae</taxon>
        <taxon>Rhodococcus</taxon>
    </lineage>
</organism>
<reference evidence="9 10" key="1">
    <citation type="submission" date="2018-11" db="EMBL/GenBank/DDBJ databases">
        <title>Microbial catabolism of amino acid.</title>
        <authorList>
            <person name="Hibi M."/>
            <person name="Ogawa J."/>
        </authorList>
    </citation>
    <scope>NUCLEOTIDE SEQUENCE [LARGE SCALE GENOMIC DNA]</scope>
    <source>
        <strain evidence="9 10">C31-06</strain>
    </source>
</reference>
<dbReference type="PROSITE" id="PS50928">
    <property type="entry name" value="ABC_TM1"/>
    <property type="match status" value="1"/>
</dbReference>
<dbReference type="InterPro" id="IPR035906">
    <property type="entry name" value="MetI-like_sf"/>
</dbReference>
<evidence type="ECO:0000313" key="10">
    <source>
        <dbReference type="Proteomes" id="UP000287519"/>
    </source>
</evidence>
<sequence>MTMTLDTKPAERTPSTADLAALRRPSWQTGAGVVVVLAVVLWSAQTTEFSLAAVVDGLPHIADFVGRMFPPDLAVLPTAVSLMGETLAIAVVGTAIGVLLALPWALLAARSVFDQALLHHAARASINVTRAIPELMWALLFVSAVGLGPLAGTLAIVIGSAAGMARLFADIFETMDMRAWESAAAAGATRSQRISWVLLPQSVPTVASYTLLVLDGNVRAASLLGIVGAGGIGMELTQQLRLFEYGNVLTIVLVVLVVVVALDRAAAYLRKKLI</sequence>
<keyword evidence="3" id="KW-1003">Cell membrane</keyword>
<protein>
    <submittedName>
        <fullName evidence="9">Phosphonate ABC transporter permease protein phnE</fullName>
    </submittedName>
</protein>
<comment type="similarity">
    <text evidence="7">Belongs to the binding-protein-dependent transport system permease family.</text>
</comment>
<comment type="caution">
    <text evidence="9">The sequence shown here is derived from an EMBL/GenBank/DDBJ whole genome shotgun (WGS) entry which is preliminary data.</text>
</comment>
<dbReference type="InterPro" id="IPR000515">
    <property type="entry name" value="MetI-like"/>
</dbReference>
<feature type="transmembrane region" description="Helical" evidence="7">
    <location>
        <begin position="27"/>
        <end position="44"/>
    </location>
</feature>
<keyword evidence="6 7" id="KW-0472">Membrane</keyword>
<keyword evidence="4 7" id="KW-0812">Transmembrane</keyword>